<organism evidence="2">
    <name type="scientific">Haemophilus influenzae</name>
    <dbReference type="NCBI Taxonomy" id="727"/>
    <lineage>
        <taxon>Bacteria</taxon>
        <taxon>Pseudomonadati</taxon>
        <taxon>Pseudomonadota</taxon>
        <taxon>Gammaproteobacteria</taxon>
        <taxon>Pasteurellales</taxon>
        <taxon>Pasteurellaceae</taxon>
        <taxon>Haemophilus</taxon>
    </lineage>
</organism>
<feature type="domain" description="DUF7695" evidence="1">
    <location>
        <begin position="6"/>
        <end position="63"/>
    </location>
</feature>
<dbReference type="InterPro" id="IPR056112">
    <property type="entry name" value="DUF7695"/>
</dbReference>
<proteinExistence type="predicted"/>
<dbReference type="Pfam" id="PF24749">
    <property type="entry name" value="DUF7695"/>
    <property type="match status" value="1"/>
</dbReference>
<dbReference type="AlphaFoldDB" id="A0A2S9RZ41"/>
<dbReference type="EMBL" id="MZHU01000094">
    <property type="protein sequence ID" value="PRK63121.1"/>
    <property type="molecule type" value="Genomic_DNA"/>
</dbReference>
<evidence type="ECO:0000259" key="1">
    <source>
        <dbReference type="Pfam" id="PF24749"/>
    </source>
</evidence>
<comment type="caution">
    <text evidence="2">The sequence shown here is derived from an EMBL/GenBank/DDBJ whole genome shotgun (WGS) entry which is preliminary data.</text>
</comment>
<accession>A0A2S9RZ41</accession>
<sequence length="66" mass="7628">MKSKPKMLVNKAKCLLCNDVITSKHSHDYVTCQCGNLSIDGGREYARRLYQKPNSYQDLSEYENQI</sequence>
<reference evidence="2" key="1">
    <citation type="submission" date="2017-02" db="EMBL/GenBank/DDBJ databases">
        <title>Haemophilus influenzae in COPD genome sequencing project.</title>
        <authorList>
            <person name="Murphy T.F."/>
            <person name="Kong Y."/>
            <person name="Nadendla S."/>
            <person name="Tettelin H."/>
            <person name="Pettigrew M."/>
        </authorList>
    </citation>
    <scope>NUCLEOTIDE SEQUENCE [LARGE SCALE GENOMIC DNA]</scope>
    <source>
        <strain evidence="2">84P15H4</strain>
    </source>
</reference>
<evidence type="ECO:0000313" key="2">
    <source>
        <dbReference type="EMBL" id="PRK63121.1"/>
    </source>
</evidence>
<protein>
    <recommendedName>
        <fullName evidence="1">DUF7695 domain-containing protein</fullName>
    </recommendedName>
</protein>
<gene>
    <name evidence="2" type="ORF">BV163_01818</name>
</gene>
<dbReference type="RefSeq" id="WP_219843509.1">
    <property type="nucleotide sequence ID" value="NZ_MZLB01000008.1"/>
</dbReference>
<name>A0A2S9RZ41_HAEIF</name>